<reference evidence="3 4" key="1">
    <citation type="submission" date="2019-12" db="EMBL/GenBank/DDBJ databases">
        <authorList>
            <person name="Alioto T."/>
            <person name="Alioto T."/>
            <person name="Gomez Garrido J."/>
        </authorList>
    </citation>
    <scope>NUCLEOTIDE SEQUENCE [LARGE SCALE GENOMIC DNA]</scope>
</reference>
<feature type="signal peptide" evidence="2">
    <location>
        <begin position="1"/>
        <end position="20"/>
    </location>
</feature>
<dbReference type="GO" id="GO:0005576">
    <property type="term" value="C:extracellular region"/>
    <property type="evidence" value="ECO:0007669"/>
    <property type="project" value="TreeGrafter"/>
</dbReference>
<dbReference type="OrthoDB" id="1600564at2759"/>
<proteinExistence type="inferred from homology"/>
<dbReference type="SUPFAM" id="SSF52266">
    <property type="entry name" value="SGNH hydrolase"/>
    <property type="match status" value="1"/>
</dbReference>
<dbReference type="AlphaFoldDB" id="A0A8S0URX7"/>
<gene>
    <name evidence="3" type="ORF">OLEA9_A082379</name>
</gene>
<dbReference type="PROSITE" id="PS01098">
    <property type="entry name" value="LIPASE_GDSL_SER"/>
    <property type="match status" value="1"/>
</dbReference>
<dbReference type="InterPro" id="IPR008265">
    <property type="entry name" value="Lipase_GDSL_AS"/>
</dbReference>
<feature type="chain" id="PRO_5035949028" evidence="2">
    <location>
        <begin position="21"/>
        <end position="364"/>
    </location>
</feature>
<sequence>MQFFCLKLFPLLILSSVSLSFLVCISESVIELPKNNTIPALFVFGDSIVDTGNNNCINTIAKVNYPPYGQDFMGGKPTGRFSNGKVPSDLIAEELGIKALLPAYLDPSLQTQDLLTGVNFASGGAGYDPLTSDVALVFSLSDQLAMFKEYIMKLKRAVGEEQTSKILRESLVILAVGSNDITNTYFSTPLRKFVYDIPSYADLMVSYASSFVQDLYKLGSHRIGVLGLPPLGCVPSQRTLKGGVSRKCVDSYNQVSQLFNKKLSDELNLVNRKIPEARINYLDMYYLLLDLIHHPEKYGFGISNIGCCGTGTIEVAFLCKYTCSNVSEYVFWDSFHLTEKAYRLLVGQILKQYMKDFICEKPFC</sequence>
<dbReference type="Gene3D" id="3.40.50.1110">
    <property type="entry name" value="SGNH hydrolase"/>
    <property type="match status" value="1"/>
</dbReference>
<dbReference type="InterPro" id="IPR035669">
    <property type="entry name" value="SGNH_plant_lipase-like"/>
</dbReference>
<keyword evidence="4" id="KW-1185">Reference proteome</keyword>
<name>A0A8S0URX7_OLEEU</name>
<organism evidence="3 4">
    <name type="scientific">Olea europaea subsp. europaea</name>
    <dbReference type="NCBI Taxonomy" id="158383"/>
    <lineage>
        <taxon>Eukaryota</taxon>
        <taxon>Viridiplantae</taxon>
        <taxon>Streptophyta</taxon>
        <taxon>Embryophyta</taxon>
        <taxon>Tracheophyta</taxon>
        <taxon>Spermatophyta</taxon>
        <taxon>Magnoliopsida</taxon>
        <taxon>eudicotyledons</taxon>
        <taxon>Gunneridae</taxon>
        <taxon>Pentapetalae</taxon>
        <taxon>asterids</taxon>
        <taxon>lamiids</taxon>
        <taxon>Lamiales</taxon>
        <taxon>Oleaceae</taxon>
        <taxon>Oleeae</taxon>
        <taxon>Olea</taxon>
    </lineage>
</organism>
<comment type="caution">
    <text evidence="3">The sequence shown here is derived from an EMBL/GenBank/DDBJ whole genome shotgun (WGS) entry which is preliminary data.</text>
</comment>
<evidence type="ECO:0000256" key="1">
    <source>
        <dbReference type="ARBA" id="ARBA00008668"/>
    </source>
</evidence>
<evidence type="ECO:0000313" key="3">
    <source>
        <dbReference type="EMBL" id="CAA3021504.1"/>
    </source>
</evidence>
<dbReference type="GO" id="GO:0006629">
    <property type="term" value="P:lipid metabolic process"/>
    <property type="evidence" value="ECO:0007669"/>
    <property type="project" value="InterPro"/>
</dbReference>
<dbReference type="InterPro" id="IPR036514">
    <property type="entry name" value="SGNH_hydro_sf"/>
</dbReference>
<dbReference type="FunFam" id="3.40.50.1110:FF:000003">
    <property type="entry name" value="GDSL esterase/lipase APG"/>
    <property type="match status" value="1"/>
</dbReference>
<dbReference type="GO" id="GO:0016298">
    <property type="term" value="F:lipase activity"/>
    <property type="evidence" value="ECO:0007669"/>
    <property type="project" value="InterPro"/>
</dbReference>
<dbReference type="InterPro" id="IPR050592">
    <property type="entry name" value="GDSL_lipolytic_enzyme"/>
</dbReference>
<dbReference type="Proteomes" id="UP000594638">
    <property type="component" value="Unassembled WGS sequence"/>
</dbReference>
<dbReference type="Gramene" id="OE9A082379T1">
    <property type="protein sequence ID" value="OE9A082379C1"/>
    <property type="gene ID" value="OE9A082379"/>
</dbReference>
<evidence type="ECO:0000313" key="4">
    <source>
        <dbReference type="Proteomes" id="UP000594638"/>
    </source>
</evidence>
<dbReference type="PANTHER" id="PTHR45642:SF138">
    <property type="entry name" value="GDSL ESTERASE_LIPASE EXL3-LIKE"/>
    <property type="match status" value="1"/>
</dbReference>
<accession>A0A8S0URX7</accession>
<evidence type="ECO:0000256" key="2">
    <source>
        <dbReference type="SAM" id="SignalP"/>
    </source>
</evidence>
<dbReference type="PANTHER" id="PTHR45642">
    <property type="entry name" value="GDSL ESTERASE/LIPASE EXL3"/>
    <property type="match status" value="1"/>
</dbReference>
<dbReference type="CDD" id="cd01837">
    <property type="entry name" value="SGNH_plant_lipase_like"/>
    <property type="match status" value="1"/>
</dbReference>
<dbReference type="InterPro" id="IPR001087">
    <property type="entry name" value="GDSL"/>
</dbReference>
<protein>
    <submittedName>
        <fullName evidence="3">GDSL esterase lipase EXL3-like</fullName>
    </submittedName>
</protein>
<keyword evidence="2" id="KW-0732">Signal</keyword>
<dbReference type="Pfam" id="PF00657">
    <property type="entry name" value="Lipase_GDSL"/>
    <property type="match status" value="1"/>
</dbReference>
<comment type="similarity">
    <text evidence="1">Belongs to the 'GDSL' lipolytic enzyme family.</text>
</comment>
<dbReference type="EMBL" id="CACTIH010009055">
    <property type="protein sequence ID" value="CAA3021504.1"/>
    <property type="molecule type" value="Genomic_DNA"/>
</dbReference>